<feature type="non-terminal residue" evidence="1">
    <location>
        <position position="1"/>
    </location>
</feature>
<dbReference type="SUPFAM" id="SSF56801">
    <property type="entry name" value="Acetyl-CoA synthetase-like"/>
    <property type="match status" value="1"/>
</dbReference>
<comment type="caution">
    <text evidence="1">The sequence shown here is derived from an EMBL/GenBank/DDBJ whole genome shotgun (WGS) entry which is preliminary data.</text>
</comment>
<sequence length="273" mass="32139">RTSGSTGYPLEFYLPKDNLGMKEAMFLRHWNWIGRKNELLVRWLSGEPRFAWFDYWRNIKPLNFRKITDEQIDWIVKHKPPFMHATVFTTREIITRLQNIGKIDVLKNTTLWWTNENTESHKKQVGKYFKEIYQGYGLAELTPIATECEYHKLHITMEVAIVEEINGEIVVTSPYNFITPVIRYKTGDCGKIKKSNCPCGRKLDILYNLVGKGVDYYEGPEVKSPIGWPIVSPISKKFLGVVKTWRAEANLEQRKFVLEIIWNNKEDVFHYFI</sequence>
<organism evidence="1">
    <name type="scientific">marine sediment metagenome</name>
    <dbReference type="NCBI Taxonomy" id="412755"/>
    <lineage>
        <taxon>unclassified sequences</taxon>
        <taxon>metagenomes</taxon>
        <taxon>ecological metagenomes</taxon>
    </lineage>
</organism>
<dbReference type="InterPro" id="IPR042099">
    <property type="entry name" value="ANL_N_sf"/>
</dbReference>
<gene>
    <name evidence="1" type="ORF">S03H2_21371</name>
</gene>
<dbReference type="EMBL" id="BARU01011366">
    <property type="protein sequence ID" value="GAH44213.1"/>
    <property type="molecule type" value="Genomic_DNA"/>
</dbReference>
<evidence type="ECO:0000313" key="1">
    <source>
        <dbReference type="EMBL" id="GAH44213.1"/>
    </source>
</evidence>
<evidence type="ECO:0008006" key="2">
    <source>
        <dbReference type="Google" id="ProtNLM"/>
    </source>
</evidence>
<dbReference type="PANTHER" id="PTHR36932">
    <property type="entry name" value="CAPSULAR POLYSACCHARIDE BIOSYNTHESIS PROTEIN"/>
    <property type="match status" value="1"/>
</dbReference>
<proteinExistence type="predicted"/>
<dbReference type="AlphaFoldDB" id="X1HFX5"/>
<name>X1HFX5_9ZZZZ</name>
<accession>X1HFX5</accession>
<dbReference type="InterPro" id="IPR053158">
    <property type="entry name" value="CapK_Type1_Caps_Biosynth"/>
</dbReference>
<reference evidence="1" key="1">
    <citation type="journal article" date="2014" name="Front. Microbiol.">
        <title>High frequency of phylogenetically diverse reductive dehalogenase-homologous genes in deep subseafloor sedimentary metagenomes.</title>
        <authorList>
            <person name="Kawai M."/>
            <person name="Futagami T."/>
            <person name="Toyoda A."/>
            <person name="Takaki Y."/>
            <person name="Nishi S."/>
            <person name="Hori S."/>
            <person name="Arai W."/>
            <person name="Tsubouchi T."/>
            <person name="Morono Y."/>
            <person name="Uchiyama I."/>
            <person name="Ito T."/>
            <person name="Fujiyama A."/>
            <person name="Inagaki F."/>
            <person name="Takami H."/>
        </authorList>
    </citation>
    <scope>NUCLEOTIDE SEQUENCE</scope>
    <source>
        <strain evidence="1">Expedition CK06-06</strain>
    </source>
</reference>
<dbReference type="Gene3D" id="3.40.50.12780">
    <property type="entry name" value="N-terminal domain of ligase-like"/>
    <property type="match status" value="1"/>
</dbReference>
<protein>
    <recommendedName>
        <fullName evidence="2">AMP-dependent synthetase/ligase domain-containing protein</fullName>
    </recommendedName>
</protein>
<dbReference type="PANTHER" id="PTHR36932:SF1">
    <property type="entry name" value="CAPSULAR POLYSACCHARIDE BIOSYNTHESIS PROTEIN"/>
    <property type="match status" value="1"/>
</dbReference>
<feature type="non-terminal residue" evidence="1">
    <location>
        <position position="273"/>
    </location>
</feature>